<protein>
    <submittedName>
        <fullName evidence="2">Predicted integral membrane protein</fullName>
    </submittedName>
</protein>
<evidence type="ECO:0000313" key="3">
    <source>
        <dbReference type="Proteomes" id="UP000255515"/>
    </source>
</evidence>
<dbReference type="EMBL" id="UFTJ01000001">
    <property type="protein sequence ID" value="SSZ47171.1"/>
    <property type="molecule type" value="Genomic_DNA"/>
</dbReference>
<feature type="transmembrane region" description="Helical" evidence="1">
    <location>
        <begin position="206"/>
        <end position="239"/>
    </location>
</feature>
<evidence type="ECO:0000256" key="1">
    <source>
        <dbReference type="SAM" id="Phobius"/>
    </source>
</evidence>
<evidence type="ECO:0000313" key="2">
    <source>
        <dbReference type="EMBL" id="SSZ47171.1"/>
    </source>
</evidence>
<dbReference type="Proteomes" id="UP000255515">
    <property type="component" value="Unassembled WGS sequence"/>
</dbReference>
<sequence>MDNNFTTPTTSTHERPMMGFSEIFNASYENYKKVIGWQIGLLLMMIVLSYASSFISQLISGYDTVAAQEYIMKNAGRMDPFTAVVDAPGYTTFLGISMLFSLLLQPLYVASAYLMHKGKTEQTITFSHMFIGYKNIVSYIILGIMTWIISLVALMLCIFPIFLVLPLVYTSFCFVLFEKQSPFEALKSSFNLAKENYGTVLGVSVAALFVSLAGVLLCGIGIIATGMFFYATAYTVYIAKRGIPVMK</sequence>
<dbReference type="AlphaFoldDB" id="A0A376C0A7"/>
<feature type="transmembrane region" description="Helical" evidence="1">
    <location>
        <begin position="93"/>
        <end position="115"/>
    </location>
</feature>
<accession>A0A376C0A7</accession>
<feature type="transmembrane region" description="Helical" evidence="1">
    <location>
        <begin position="34"/>
        <end position="55"/>
    </location>
</feature>
<gene>
    <name evidence="2" type="ORF">NCTC11661_00837</name>
</gene>
<keyword evidence="1" id="KW-1133">Transmembrane helix</keyword>
<keyword evidence="1" id="KW-0472">Membrane</keyword>
<proteinExistence type="predicted"/>
<organism evidence="2 3">
    <name type="scientific">Bergeyella zoohelcum</name>
    <dbReference type="NCBI Taxonomy" id="1015"/>
    <lineage>
        <taxon>Bacteria</taxon>
        <taxon>Pseudomonadati</taxon>
        <taxon>Bacteroidota</taxon>
        <taxon>Flavobacteriia</taxon>
        <taxon>Flavobacteriales</taxon>
        <taxon>Weeksellaceae</taxon>
        <taxon>Bergeyella</taxon>
    </lineage>
</organism>
<reference evidence="2 3" key="1">
    <citation type="submission" date="2018-06" db="EMBL/GenBank/DDBJ databases">
        <authorList>
            <consortium name="Pathogen Informatics"/>
            <person name="Doyle S."/>
        </authorList>
    </citation>
    <scope>NUCLEOTIDE SEQUENCE [LARGE SCALE GENOMIC DNA]</scope>
    <source>
        <strain evidence="2 3">NCTC11661</strain>
    </source>
</reference>
<name>A0A376C0A7_9FLAO</name>
<dbReference type="RefSeq" id="WP_002686421.1">
    <property type="nucleotide sequence ID" value="NZ_UFTJ01000001.1"/>
</dbReference>
<keyword evidence="1" id="KW-0812">Transmembrane</keyword>
<feature type="transmembrane region" description="Helical" evidence="1">
    <location>
        <begin position="136"/>
        <end position="169"/>
    </location>
</feature>